<dbReference type="SMART" id="SM00164">
    <property type="entry name" value="TBC"/>
    <property type="match status" value="1"/>
</dbReference>
<comment type="caution">
    <text evidence="3">The sequence shown here is derived from an EMBL/GenBank/DDBJ whole genome shotgun (WGS) entry which is preliminary data.</text>
</comment>
<dbReference type="PROSITE" id="PS50086">
    <property type="entry name" value="TBC_RABGAP"/>
    <property type="match status" value="1"/>
</dbReference>
<dbReference type="InterPro" id="IPR000195">
    <property type="entry name" value="Rab-GAP-TBC_dom"/>
</dbReference>
<dbReference type="GO" id="GO:0031267">
    <property type="term" value="F:small GTPase binding"/>
    <property type="evidence" value="ECO:0007669"/>
    <property type="project" value="TreeGrafter"/>
</dbReference>
<feature type="transmembrane region" description="Helical" evidence="1">
    <location>
        <begin position="486"/>
        <end position="509"/>
    </location>
</feature>
<feature type="transmembrane region" description="Helical" evidence="1">
    <location>
        <begin position="371"/>
        <end position="392"/>
    </location>
</feature>
<keyword evidence="1" id="KW-1133">Transmembrane helix</keyword>
<evidence type="ECO:0000313" key="4">
    <source>
        <dbReference type="Proteomes" id="UP001515480"/>
    </source>
</evidence>
<evidence type="ECO:0000313" key="3">
    <source>
        <dbReference type="EMBL" id="KAL1530855.1"/>
    </source>
</evidence>
<dbReference type="SUPFAM" id="SSF47923">
    <property type="entry name" value="Ypt/Rab-GAP domain of gyp1p"/>
    <property type="match status" value="1"/>
</dbReference>
<gene>
    <name evidence="3" type="ORF">AB1Y20_001749</name>
</gene>
<proteinExistence type="predicted"/>
<dbReference type="AlphaFoldDB" id="A0AB34K9I9"/>
<evidence type="ECO:0000256" key="1">
    <source>
        <dbReference type="SAM" id="Phobius"/>
    </source>
</evidence>
<keyword evidence="1" id="KW-0472">Membrane</keyword>
<dbReference type="GO" id="GO:0005096">
    <property type="term" value="F:GTPase activator activity"/>
    <property type="evidence" value="ECO:0007669"/>
    <property type="project" value="TreeGrafter"/>
</dbReference>
<dbReference type="EMBL" id="JBGBPQ010000001">
    <property type="protein sequence ID" value="KAL1530855.1"/>
    <property type="molecule type" value="Genomic_DNA"/>
</dbReference>
<keyword evidence="4" id="KW-1185">Reference proteome</keyword>
<organism evidence="3 4">
    <name type="scientific">Prymnesium parvum</name>
    <name type="common">Toxic golden alga</name>
    <dbReference type="NCBI Taxonomy" id="97485"/>
    <lineage>
        <taxon>Eukaryota</taxon>
        <taxon>Haptista</taxon>
        <taxon>Haptophyta</taxon>
        <taxon>Prymnesiophyceae</taxon>
        <taxon>Prymnesiales</taxon>
        <taxon>Prymnesiaceae</taxon>
        <taxon>Prymnesium</taxon>
    </lineage>
</organism>
<evidence type="ECO:0000259" key="2">
    <source>
        <dbReference type="PROSITE" id="PS50086"/>
    </source>
</evidence>
<reference evidence="3 4" key="1">
    <citation type="journal article" date="2024" name="Science">
        <title>Giant polyketide synthase enzymes in the biosynthesis of giant marine polyether toxins.</title>
        <authorList>
            <person name="Fallon T.R."/>
            <person name="Shende V.V."/>
            <person name="Wierzbicki I.H."/>
            <person name="Pendleton A.L."/>
            <person name="Watervoot N.F."/>
            <person name="Auber R.P."/>
            <person name="Gonzalez D.J."/>
            <person name="Wisecaver J.H."/>
            <person name="Moore B.S."/>
        </authorList>
    </citation>
    <scope>NUCLEOTIDE SEQUENCE [LARGE SCALE GENOMIC DNA]</scope>
    <source>
        <strain evidence="3 4">12B1</strain>
    </source>
</reference>
<protein>
    <recommendedName>
        <fullName evidence="2">Rab-GAP TBC domain-containing protein</fullName>
    </recommendedName>
</protein>
<dbReference type="InterPro" id="IPR050302">
    <property type="entry name" value="Rab_GAP_TBC_domain"/>
</dbReference>
<dbReference type="PANTHER" id="PTHR47219">
    <property type="entry name" value="RAB GTPASE-ACTIVATING PROTEIN 1-LIKE"/>
    <property type="match status" value="1"/>
</dbReference>
<dbReference type="PANTHER" id="PTHR47219:SF20">
    <property type="entry name" value="TBC1 DOMAIN FAMILY MEMBER 2B"/>
    <property type="match status" value="1"/>
</dbReference>
<feature type="transmembrane region" description="Helical" evidence="1">
    <location>
        <begin position="336"/>
        <end position="359"/>
    </location>
</feature>
<sequence length="533" mass="59423">MRATRTSGQTDRSSRRLSLHEPSDWRALALTWQRAHAPSTTYASLVRSADVEISNAERAAVRKDISRSRPTFFETYAPAEFDVELHSRRLERVLCAWAQYDQEIGYVQAMNLVASTLLLLLEGDEEGAFWVLVTLLRQLPSQFYSRAPVQLLGFWTEVEVLSQLASRLLGLDGLRNALLQVSSQWLLEWWLGTVPLRLLVPVWDHMLRNAGAMPSMLNLQISLVMLQLLHPQLKNLCASNEDDLQVAFTLLHNVHLPEGHPEWLLERALQIPLNEGAVQEMRERLRVALLERAHEEPWVPSPLPLPEVFSKPLPLLRPPTRSVSCCCGGASLPASVLSALAAAVLVMSFAFSLVLWAFYGSRKVEMVTVQVDLLVCLLVLCLAALVGLRWRWSRPAAAMCTFLGVPYATVEAVTTATRCWAGLHRTPHWVSTHTANVTRAARLLARLVPDTAAQWNSAEADGTTASMRLPPPPPPSVPVGPSCSLFWWWPLVLCGLLAVAALMQTLSAWGSRRSHRSFREALEPLSPQAARIR</sequence>
<feature type="domain" description="Rab-GAP TBC" evidence="2">
    <location>
        <begin position="1"/>
        <end position="210"/>
    </location>
</feature>
<accession>A0AB34K9I9</accession>
<dbReference type="Proteomes" id="UP001515480">
    <property type="component" value="Unassembled WGS sequence"/>
</dbReference>
<name>A0AB34K9I9_PRYPA</name>
<dbReference type="Gene3D" id="1.10.8.270">
    <property type="entry name" value="putative rabgap domain of human tbc1 domain family member 14 like domains"/>
    <property type="match status" value="1"/>
</dbReference>
<keyword evidence="1" id="KW-0812">Transmembrane</keyword>
<dbReference type="Gene3D" id="1.10.472.80">
    <property type="entry name" value="Ypt/Rab-GAP domain of gyp1p, domain 3"/>
    <property type="match status" value="1"/>
</dbReference>
<dbReference type="Pfam" id="PF00566">
    <property type="entry name" value="RabGAP-TBC"/>
    <property type="match status" value="1"/>
</dbReference>
<dbReference type="InterPro" id="IPR035969">
    <property type="entry name" value="Rab-GAP_TBC_sf"/>
</dbReference>